<name>A0A5C6ANL0_9BACT</name>
<keyword evidence="3" id="KW-1185">Reference proteome</keyword>
<dbReference type="Pfam" id="PF00535">
    <property type="entry name" value="Glycos_transf_2"/>
    <property type="match status" value="1"/>
</dbReference>
<dbReference type="Gene3D" id="3.90.550.10">
    <property type="entry name" value="Spore Coat Polysaccharide Biosynthesis Protein SpsA, Chain A"/>
    <property type="match status" value="1"/>
</dbReference>
<keyword evidence="2" id="KW-0328">Glycosyltransferase</keyword>
<proteinExistence type="predicted"/>
<dbReference type="EMBL" id="SJPN01000005">
    <property type="protein sequence ID" value="TWU01270.1"/>
    <property type="molecule type" value="Genomic_DNA"/>
</dbReference>
<feature type="domain" description="Glycosyltransferase 2-like" evidence="1">
    <location>
        <begin position="2"/>
        <end position="112"/>
    </location>
</feature>
<dbReference type="InterPro" id="IPR029044">
    <property type="entry name" value="Nucleotide-diphossugar_trans"/>
</dbReference>
<dbReference type="GO" id="GO:0016758">
    <property type="term" value="F:hexosyltransferase activity"/>
    <property type="evidence" value="ECO:0007669"/>
    <property type="project" value="UniProtKB-ARBA"/>
</dbReference>
<protein>
    <submittedName>
        <fullName evidence="2">Putative glycosyltransferase EpsH</fullName>
        <ecNumber evidence="2">2.4.-.-</ecNumber>
    </submittedName>
</protein>
<organism evidence="2 3">
    <name type="scientific">Stieleria varia</name>
    <dbReference type="NCBI Taxonomy" id="2528005"/>
    <lineage>
        <taxon>Bacteria</taxon>
        <taxon>Pseudomonadati</taxon>
        <taxon>Planctomycetota</taxon>
        <taxon>Planctomycetia</taxon>
        <taxon>Pirellulales</taxon>
        <taxon>Pirellulaceae</taxon>
        <taxon>Stieleria</taxon>
    </lineage>
</organism>
<dbReference type="PANTHER" id="PTHR22916">
    <property type="entry name" value="GLYCOSYLTRANSFERASE"/>
    <property type="match status" value="1"/>
</dbReference>
<evidence type="ECO:0000313" key="2">
    <source>
        <dbReference type="EMBL" id="TWU01270.1"/>
    </source>
</evidence>
<accession>A0A5C6ANL0</accession>
<dbReference type="Proteomes" id="UP000320176">
    <property type="component" value="Unassembled WGS sequence"/>
</dbReference>
<evidence type="ECO:0000313" key="3">
    <source>
        <dbReference type="Proteomes" id="UP000320176"/>
    </source>
</evidence>
<comment type="caution">
    <text evidence="2">The sequence shown here is derived from an EMBL/GenBank/DDBJ whole genome shotgun (WGS) entry which is preliminary data.</text>
</comment>
<dbReference type="AlphaFoldDB" id="A0A5C6ANL0"/>
<sequence>MESIYSQTLRDWELIIVDDFSSDGAWEFFQKCQKSDSRISLFRGPRKGLYPGWNDAIRRARGEFIYIATSDDTMSADFLEKTVDALSVHRDCELAHAVIRPIDAEGNDINLHYYHSGAFMASSGDLCKFPHVRVAPFDGLMHLLGHTVYLSITQLLMRRSLFQHVGYFSDRWGPIGDFHWAMRATLVSNTIHVPDTWGSWRIHSSQATTERKSDDHQKRIQMMIDDAIQVSRGKLPGDLNTCIDRWADYFLVKHGWWNTGEGRLARLRLIVHDFLSGSLAARHYVAHKLGFGRMWEMNDIDLIRSICASVGIKETLIKCPKGNRDQSQDFIAERR</sequence>
<reference evidence="2 3" key="1">
    <citation type="submission" date="2019-02" db="EMBL/GenBank/DDBJ databases">
        <title>Deep-cultivation of Planctomycetes and their phenomic and genomic characterization uncovers novel biology.</title>
        <authorList>
            <person name="Wiegand S."/>
            <person name="Jogler M."/>
            <person name="Boedeker C."/>
            <person name="Pinto D."/>
            <person name="Vollmers J."/>
            <person name="Rivas-Marin E."/>
            <person name="Kohn T."/>
            <person name="Peeters S.H."/>
            <person name="Heuer A."/>
            <person name="Rast P."/>
            <person name="Oberbeckmann S."/>
            <person name="Bunk B."/>
            <person name="Jeske O."/>
            <person name="Meyerdierks A."/>
            <person name="Storesund J.E."/>
            <person name="Kallscheuer N."/>
            <person name="Luecker S."/>
            <person name="Lage O.M."/>
            <person name="Pohl T."/>
            <person name="Merkel B.J."/>
            <person name="Hornburger P."/>
            <person name="Mueller R.-W."/>
            <person name="Bruemmer F."/>
            <person name="Labrenz M."/>
            <person name="Spormann A.M."/>
            <person name="Op Den Camp H."/>
            <person name="Overmann J."/>
            <person name="Amann R."/>
            <person name="Jetten M.S.M."/>
            <person name="Mascher T."/>
            <person name="Medema M.H."/>
            <person name="Devos D.P."/>
            <person name="Kaster A.-K."/>
            <person name="Ovreas L."/>
            <person name="Rohde M."/>
            <person name="Galperin M.Y."/>
            <person name="Jogler C."/>
        </authorList>
    </citation>
    <scope>NUCLEOTIDE SEQUENCE [LARGE SCALE GENOMIC DNA]</scope>
    <source>
        <strain evidence="2 3">Pla52n</strain>
    </source>
</reference>
<gene>
    <name evidence="2" type="primary">epsH_1</name>
    <name evidence="2" type="ORF">Pla52n_46440</name>
</gene>
<dbReference type="InterPro" id="IPR001173">
    <property type="entry name" value="Glyco_trans_2-like"/>
</dbReference>
<dbReference type="SUPFAM" id="SSF53448">
    <property type="entry name" value="Nucleotide-diphospho-sugar transferases"/>
    <property type="match status" value="1"/>
</dbReference>
<keyword evidence="2" id="KW-0808">Transferase</keyword>
<evidence type="ECO:0000259" key="1">
    <source>
        <dbReference type="Pfam" id="PF00535"/>
    </source>
</evidence>
<dbReference type="PANTHER" id="PTHR22916:SF3">
    <property type="entry name" value="UDP-GLCNAC:BETAGAL BETA-1,3-N-ACETYLGLUCOSAMINYLTRANSFERASE-LIKE PROTEIN 1"/>
    <property type="match status" value="1"/>
</dbReference>
<dbReference type="EC" id="2.4.-.-" evidence="2"/>